<dbReference type="Proteomes" id="UP000712281">
    <property type="component" value="Unassembled WGS sequence"/>
</dbReference>
<evidence type="ECO:0000313" key="2">
    <source>
        <dbReference type="EMBL" id="KAF2583278.1"/>
    </source>
</evidence>
<dbReference type="EMBL" id="QGKW02001660">
    <property type="protein sequence ID" value="KAF2583278.1"/>
    <property type="molecule type" value="Genomic_DNA"/>
</dbReference>
<evidence type="ECO:0000313" key="3">
    <source>
        <dbReference type="Proteomes" id="UP000712281"/>
    </source>
</evidence>
<feature type="compositionally biased region" description="Polar residues" evidence="1">
    <location>
        <begin position="21"/>
        <end position="40"/>
    </location>
</feature>
<proteinExistence type="predicted"/>
<feature type="compositionally biased region" description="Basic and acidic residues" evidence="1">
    <location>
        <begin position="10"/>
        <end position="20"/>
    </location>
</feature>
<reference evidence="2" key="1">
    <citation type="submission" date="2019-12" db="EMBL/GenBank/DDBJ databases">
        <title>Genome sequencing and annotation of Brassica cretica.</title>
        <authorList>
            <person name="Studholme D.J."/>
            <person name="Sarris P.F."/>
        </authorList>
    </citation>
    <scope>NUCLEOTIDE SEQUENCE</scope>
    <source>
        <strain evidence="2">PFS-001/15</strain>
        <tissue evidence="2">Leaf</tissue>
    </source>
</reference>
<feature type="region of interest" description="Disordered" evidence="1">
    <location>
        <begin position="1"/>
        <end position="55"/>
    </location>
</feature>
<organism evidence="2 3">
    <name type="scientific">Brassica cretica</name>
    <name type="common">Mustard</name>
    <dbReference type="NCBI Taxonomy" id="69181"/>
    <lineage>
        <taxon>Eukaryota</taxon>
        <taxon>Viridiplantae</taxon>
        <taxon>Streptophyta</taxon>
        <taxon>Embryophyta</taxon>
        <taxon>Tracheophyta</taxon>
        <taxon>Spermatophyta</taxon>
        <taxon>Magnoliopsida</taxon>
        <taxon>eudicotyledons</taxon>
        <taxon>Gunneridae</taxon>
        <taxon>Pentapetalae</taxon>
        <taxon>rosids</taxon>
        <taxon>malvids</taxon>
        <taxon>Brassicales</taxon>
        <taxon>Brassicaceae</taxon>
        <taxon>Brassiceae</taxon>
        <taxon>Brassica</taxon>
    </lineage>
</organism>
<accession>A0A8S9JNI9</accession>
<name>A0A8S9JNI9_BRACR</name>
<sequence>MKTYNQVRNNSEKDSHDRSSTKVTQGLGQWITDSETSIANSPKGRAGPDAPTNSPVRRVASVQLTERASWIEQAVQLARSASWINQPAFVPSS</sequence>
<dbReference type="AlphaFoldDB" id="A0A8S9JNI9"/>
<gene>
    <name evidence="2" type="ORF">F2Q68_00004663</name>
</gene>
<evidence type="ECO:0000256" key="1">
    <source>
        <dbReference type="SAM" id="MobiDB-lite"/>
    </source>
</evidence>
<protein>
    <submittedName>
        <fullName evidence="2">Uncharacterized protein</fullName>
    </submittedName>
</protein>
<comment type="caution">
    <text evidence="2">The sequence shown here is derived from an EMBL/GenBank/DDBJ whole genome shotgun (WGS) entry which is preliminary data.</text>
</comment>